<dbReference type="RefSeq" id="WP_127725034.1">
    <property type="nucleotide sequence ID" value="NZ_RLIH01000013.1"/>
</dbReference>
<accession>A0A437S5C6</accession>
<sequence>MRIFNTHSDILTDIQYRRLKGEKNVFRNNHLGNFSKGGVNGAIFAIWVDEIHQNNYLDWVEGALFALDEELKEQKDIIKQFLTFKDYKNAIEENKIAILLGMEGLAHIGEDISLLEKYYYENGLRHASLTWNEENLLAKGPKYSGGLSSYGKKAIKKMQELGIIVDVSHLNDDGFWDLMKITEGPVMASHSNARALSSHKRNLTDEMLRELKSNGGIVGLNAASDFISDDKSKQDLKHLVVQLEYLVDIMGIDQVCFGFDFMDFLPLESLGSIVPEEGSTPTPKDFLSEADIPKILNLMEDRGFNKDEIEKISYKNIEGFLEKILK</sequence>
<dbReference type="Proteomes" id="UP000288812">
    <property type="component" value="Unassembled WGS sequence"/>
</dbReference>
<evidence type="ECO:0000313" key="2">
    <source>
        <dbReference type="Proteomes" id="UP000288812"/>
    </source>
</evidence>
<protein>
    <submittedName>
        <fullName evidence="1">Membrane dipeptidase</fullName>
    </submittedName>
</protein>
<organism evidence="1 2">
    <name type="scientific">Anaerosphaera multitolerans</name>
    <dbReference type="NCBI Taxonomy" id="2487351"/>
    <lineage>
        <taxon>Bacteria</taxon>
        <taxon>Bacillati</taxon>
        <taxon>Bacillota</taxon>
        <taxon>Tissierellia</taxon>
        <taxon>Tissierellales</taxon>
        <taxon>Peptoniphilaceae</taxon>
        <taxon>Anaerosphaera</taxon>
    </lineage>
</organism>
<keyword evidence="2" id="KW-1185">Reference proteome</keyword>
<proteinExistence type="predicted"/>
<dbReference type="GO" id="GO:0070573">
    <property type="term" value="F:metallodipeptidase activity"/>
    <property type="evidence" value="ECO:0007669"/>
    <property type="project" value="InterPro"/>
</dbReference>
<dbReference type="EMBL" id="RLIH01000013">
    <property type="protein sequence ID" value="RVU54235.1"/>
    <property type="molecule type" value="Genomic_DNA"/>
</dbReference>
<reference evidence="1 2" key="1">
    <citation type="submission" date="2018-11" db="EMBL/GenBank/DDBJ databases">
        <title>Genome sequencing and assembly of Anaerosphaera sp. nov., GS7-6-2.</title>
        <authorList>
            <person name="Rettenmaier R."/>
            <person name="Liebl W."/>
            <person name="Zverlov V."/>
        </authorList>
    </citation>
    <scope>NUCLEOTIDE SEQUENCE [LARGE SCALE GENOMIC DNA]</scope>
    <source>
        <strain evidence="1 2">GS7-6-2</strain>
    </source>
</reference>
<dbReference type="AlphaFoldDB" id="A0A437S5C6"/>
<dbReference type="PANTHER" id="PTHR10443">
    <property type="entry name" value="MICROSOMAL DIPEPTIDASE"/>
    <property type="match status" value="1"/>
</dbReference>
<evidence type="ECO:0000313" key="1">
    <source>
        <dbReference type="EMBL" id="RVU54235.1"/>
    </source>
</evidence>
<dbReference type="PROSITE" id="PS51365">
    <property type="entry name" value="RENAL_DIPEPTIDASE_2"/>
    <property type="match status" value="1"/>
</dbReference>
<dbReference type="Pfam" id="PF01244">
    <property type="entry name" value="Peptidase_M19"/>
    <property type="match status" value="1"/>
</dbReference>
<dbReference type="OrthoDB" id="9804920at2"/>
<dbReference type="Gene3D" id="3.20.20.140">
    <property type="entry name" value="Metal-dependent hydrolases"/>
    <property type="match status" value="1"/>
</dbReference>
<name>A0A437S5C6_9FIRM</name>
<comment type="caution">
    <text evidence="1">The sequence shown here is derived from an EMBL/GenBank/DDBJ whole genome shotgun (WGS) entry which is preliminary data.</text>
</comment>
<dbReference type="GO" id="GO:0006508">
    <property type="term" value="P:proteolysis"/>
    <property type="evidence" value="ECO:0007669"/>
    <property type="project" value="InterPro"/>
</dbReference>
<dbReference type="SUPFAM" id="SSF51556">
    <property type="entry name" value="Metallo-dependent hydrolases"/>
    <property type="match status" value="1"/>
</dbReference>
<dbReference type="PANTHER" id="PTHR10443:SF12">
    <property type="entry name" value="DIPEPTIDASE"/>
    <property type="match status" value="1"/>
</dbReference>
<gene>
    <name evidence="1" type="ORF">EF514_08640</name>
</gene>
<dbReference type="InterPro" id="IPR032466">
    <property type="entry name" value="Metal_Hydrolase"/>
</dbReference>
<dbReference type="InterPro" id="IPR008257">
    <property type="entry name" value="Pept_M19"/>
</dbReference>